<dbReference type="EMBL" id="CP165625">
    <property type="protein sequence ID" value="XDU95171.1"/>
    <property type="molecule type" value="Genomic_DNA"/>
</dbReference>
<organism evidence="1">
    <name type="scientific">Flavobacterium sp. WC2409</name>
    <dbReference type="NCBI Taxonomy" id="3234139"/>
    <lineage>
        <taxon>Bacteria</taxon>
        <taxon>Pseudomonadati</taxon>
        <taxon>Bacteroidota</taxon>
        <taxon>Flavobacteriia</taxon>
        <taxon>Flavobacteriales</taxon>
        <taxon>Flavobacteriaceae</taxon>
        <taxon>Flavobacterium</taxon>
    </lineage>
</organism>
<dbReference type="AlphaFoldDB" id="A0AB39W3U7"/>
<evidence type="ECO:0008006" key="2">
    <source>
        <dbReference type="Google" id="ProtNLM"/>
    </source>
</evidence>
<proteinExistence type="predicted"/>
<evidence type="ECO:0000313" key="1">
    <source>
        <dbReference type="EMBL" id="XDU95171.1"/>
    </source>
</evidence>
<gene>
    <name evidence="1" type="ORF">AB3G34_14925</name>
</gene>
<accession>A0AB39W3U7</accession>
<reference evidence="1" key="1">
    <citation type="submission" date="2024-07" db="EMBL/GenBank/DDBJ databases">
        <authorList>
            <person name="Biller S.J."/>
        </authorList>
    </citation>
    <scope>NUCLEOTIDE SEQUENCE</scope>
    <source>
        <strain evidence="1">WC2409</strain>
    </source>
</reference>
<sequence length="153" mass="17828">MRFINRGVVVVIILFCFSFCVSQNEFETRFPVPMDSVYYSTKIGSQEKDTIKSDIHIVFIEALPNTIQLIKVYFNNQVSTIDKVDENNFMASFFKFVPKPDLILNSDSKLEYGNEAPVITKPKFILSPNDAVLEYKMKNKTYFFKIINLKERQ</sequence>
<name>A0AB39W3U7_9FLAO</name>
<protein>
    <recommendedName>
        <fullName evidence="2">Lipoprotein</fullName>
    </recommendedName>
</protein>
<dbReference type="RefSeq" id="WP_369752906.1">
    <property type="nucleotide sequence ID" value="NZ_CP165625.1"/>
</dbReference>